<dbReference type="PANTHER" id="PTHR43353:SF5">
    <property type="entry name" value="SUCCINATE-SEMIALDEHYDE DEHYDROGENASE, MITOCHONDRIAL"/>
    <property type="match status" value="1"/>
</dbReference>
<evidence type="ECO:0000256" key="7">
    <source>
        <dbReference type="PROSITE-ProRule" id="PRU10007"/>
    </source>
</evidence>
<dbReference type="GO" id="GO:0004777">
    <property type="term" value="F:succinate-semialdehyde dehydrogenase (NAD+) activity"/>
    <property type="evidence" value="ECO:0007669"/>
    <property type="project" value="TreeGrafter"/>
</dbReference>
<dbReference type="CDD" id="cd07103">
    <property type="entry name" value="ALDH_F5_SSADH_GabD"/>
    <property type="match status" value="1"/>
</dbReference>
<dbReference type="Gene3D" id="3.40.309.10">
    <property type="entry name" value="Aldehyde Dehydrogenase, Chain A, domain 2"/>
    <property type="match status" value="1"/>
</dbReference>
<comment type="catalytic activity">
    <reaction evidence="4">
        <text>succinate semialdehyde + NADP(+) + H2O = succinate + NADPH + 2 H(+)</text>
        <dbReference type="Rhea" id="RHEA:13213"/>
        <dbReference type="ChEBI" id="CHEBI:15377"/>
        <dbReference type="ChEBI" id="CHEBI:15378"/>
        <dbReference type="ChEBI" id="CHEBI:30031"/>
        <dbReference type="ChEBI" id="CHEBI:57706"/>
        <dbReference type="ChEBI" id="CHEBI:57783"/>
        <dbReference type="ChEBI" id="CHEBI:58349"/>
        <dbReference type="EC" id="1.2.1.16"/>
    </reaction>
</comment>
<keyword evidence="11" id="KW-1185">Reference proteome</keyword>
<evidence type="ECO:0000256" key="3">
    <source>
        <dbReference type="ARBA" id="ARBA00023002"/>
    </source>
</evidence>
<dbReference type="STRING" id="1388766.A0A017SE91"/>
<comment type="catalytic activity">
    <reaction evidence="5">
        <text>succinate semialdehyde + NAD(+) + H2O = succinate + NADH + 2 H(+)</text>
        <dbReference type="Rhea" id="RHEA:13217"/>
        <dbReference type="ChEBI" id="CHEBI:15377"/>
        <dbReference type="ChEBI" id="CHEBI:15378"/>
        <dbReference type="ChEBI" id="CHEBI:30031"/>
        <dbReference type="ChEBI" id="CHEBI:57540"/>
        <dbReference type="ChEBI" id="CHEBI:57706"/>
        <dbReference type="ChEBI" id="CHEBI:57945"/>
        <dbReference type="EC" id="1.2.1.16"/>
    </reaction>
</comment>
<evidence type="ECO:0000256" key="4">
    <source>
        <dbReference type="ARBA" id="ARBA00050387"/>
    </source>
</evidence>
<dbReference type="Gene3D" id="3.40.605.10">
    <property type="entry name" value="Aldehyde Dehydrogenase, Chain A, domain 1"/>
    <property type="match status" value="1"/>
</dbReference>
<dbReference type="InterPro" id="IPR016161">
    <property type="entry name" value="Ald_DH/histidinol_DH"/>
</dbReference>
<dbReference type="HOGENOM" id="CLU_005391_5_3_1"/>
<dbReference type="Pfam" id="PF00171">
    <property type="entry name" value="Aldedh"/>
    <property type="match status" value="1"/>
</dbReference>
<dbReference type="PANTHER" id="PTHR43353">
    <property type="entry name" value="SUCCINATE-SEMIALDEHYDE DEHYDROGENASE, MITOCHONDRIAL"/>
    <property type="match status" value="1"/>
</dbReference>
<feature type="active site" evidence="7">
    <location>
        <position position="264"/>
    </location>
</feature>
<dbReference type="InterPro" id="IPR050740">
    <property type="entry name" value="Aldehyde_DH_Superfamily"/>
</dbReference>
<evidence type="ECO:0000313" key="11">
    <source>
        <dbReference type="Proteomes" id="UP000019804"/>
    </source>
</evidence>
<name>A0A017SE91_ASPRC</name>
<evidence type="ECO:0000313" key="10">
    <source>
        <dbReference type="EMBL" id="EYE95348.1"/>
    </source>
</evidence>
<protein>
    <recommendedName>
        <fullName evidence="6">succinate-semialdehyde dehydrogenase [NAD(P)(+)]</fullName>
        <ecNumber evidence="6">1.2.1.16</ecNumber>
    </recommendedName>
</protein>
<dbReference type="OrthoDB" id="310895at2759"/>
<comment type="pathway">
    <text evidence="1">Amino-acid degradation; 4-aminobutanoate degradation.</text>
</comment>
<dbReference type="PROSITE" id="PS00687">
    <property type="entry name" value="ALDEHYDE_DEHYDR_GLU"/>
    <property type="match status" value="1"/>
</dbReference>
<dbReference type="SUPFAM" id="SSF53720">
    <property type="entry name" value="ALDH-like"/>
    <property type="match status" value="1"/>
</dbReference>
<comment type="similarity">
    <text evidence="2 8">Belongs to the aldehyde dehydrogenase family.</text>
</comment>
<dbReference type="EMBL" id="KK088422">
    <property type="protein sequence ID" value="EYE95348.1"/>
    <property type="molecule type" value="Genomic_DNA"/>
</dbReference>
<dbReference type="FunFam" id="3.40.605.10:FF:000005">
    <property type="entry name" value="Succinate-semialdehyde dehydrogenase I"/>
    <property type="match status" value="1"/>
</dbReference>
<sequence length="496" mass="53105">MAPLASLSNLKRPDLFQQKGFIAESWVDSVSGSTFNVANPATLETIATLPEMNAIDTEKAVTAAHEAFKSYKKTSARQRARWLRQWHALCMEHLEDLALILTLENGKPLAEAKGEVIYAASFLDWFAAEAERIHGEVVPTANLGQRILTIKEPIGVAACLVPWNFPIAMITRKVGAALAAGCTTVWKPAGETPLSALAQALLAQEAGFPTGTVNVVTTLNNVAEVGEALCKSKLVRKLSFTGSTRVGKILVEQSSANLTKLSLELGGNSPFIVFDDAKVETAVDACMLAKFRGSGQTCVTANRIFVQEGIYDRFTSALVERIEKLKVGNGTDSDVAIGPLAHERAVEKALAHIKDATSRGASILLGGAPSKPNNLPGYFLQPTVLSGMSMDSLTTTEEVFAPVVALYPFKTEEEVVERANDCDVGLGSFIVTESISRMWRVAEDLEVGMVGVNLGMLSACESPFGGVKESGYGREGGRHGIDEYLTVKSILINVSS</sequence>
<feature type="domain" description="Aldehyde dehydrogenase" evidence="9">
    <location>
        <begin position="26"/>
        <end position="490"/>
    </location>
</feature>
<evidence type="ECO:0000256" key="2">
    <source>
        <dbReference type="ARBA" id="ARBA00009986"/>
    </source>
</evidence>
<evidence type="ECO:0000256" key="1">
    <source>
        <dbReference type="ARBA" id="ARBA00005176"/>
    </source>
</evidence>
<dbReference type="AlphaFoldDB" id="A0A017SE91"/>
<evidence type="ECO:0000256" key="8">
    <source>
        <dbReference type="RuleBase" id="RU003345"/>
    </source>
</evidence>
<dbReference type="Proteomes" id="UP000019804">
    <property type="component" value="Unassembled WGS sequence"/>
</dbReference>
<dbReference type="GO" id="GO:0005737">
    <property type="term" value="C:cytoplasm"/>
    <property type="evidence" value="ECO:0007669"/>
    <property type="project" value="TreeGrafter"/>
</dbReference>
<dbReference type="InterPro" id="IPR016163">
    <property type="entry name" value="Ald_DH_C"/>
</dbReference>
<dbReference type="GeneID" id="63702286"/>
<evidence type="ECO:0000256" key="5">
    <source>
        <dbReference type="ARBA" id="ARBA00052698"/>
    </source>
</evidence>
<organism evidence="10 11">
    <name type="scientific">Aspergillus ruber (strain CBS 135680)</name>
    <dbReference type="NCBI Taxonomy" id="1388766"/>
    <lineage>
        <taxon>Eukaryota</taxon>
        <taxon>Fungi</taxon>
        <taxon>Dikarya</taxon>
        <taxon>Ascomycota</taxon>
        <taxon>Pezizomycotina</taxon>
        <taxon>Eurotiomycetes</taxon>
        <taxon>Eurotiomycetidae</taxon>
        <taxon>Eurotiales</taxon>
        <taxon>Aspergillaceae</taxon>
        <taxon>Aspergillus</taxon>
        <taxon>Aspergillus subgen. Aspergillus</taxon>
    </lineage>
</organism>
<dbReference type="GO" id="GO:0009450">
    <property type="term" value="P:gamma-aminobutyric acid catabolic process"/>
    <property type="evidence" value="ECO:0007669"/>
    <property type="project" value="TreeGrafter"/>
</dbReference>
<gene>
    <name evidence="10" type="ORF">EURHEDRAFT_530731</name>
</gene>
<proteinExistence type="inferred from homology"/>
<evidence type="ECO:0000259" key="9">
    <source>
        <dbReference type="Pfam" id="PF00171"/>
    </source>
</evidence>
<keyword evidence="3 8" id="KW-0560">Oxidoreductase</keyword>
<evidence type="ECO:0000256" key="6">
    <source>
        <dbReference type="ARBA" id="ARBA00067047"/>
    </source>
</evidence>
<dbReference type="RefSeq" id="XP_040639036.1">
    <property type="nucleotide sequence ID" value="XM_040787162.1"/>
</dbReference>
<dbReference type="FunFam" id="3.40.309.10:FF:000004">
    <property type="entry name" value="Succinate-semialdehyde dehydrogenase I"/>
    <property type="match status" value="1"/>
</dbReference>
<reference evidence="11" key="1">
    <citation type="journal article" date="2014" name="Nat. Commun.">
        <title>Genomic adaptations of the halophilic Dead Sea filamentous fungus Eurotium rubrum.</title>
        <authorList>
            <person name="Kis-Papo T."/>
            <person name="Weig A.R."/>
            <person name="Riley R."/>
            <person name="Persoh D."/>
            <person name="Salamov A."/>
            <person name="Sun H."/>
            <person name="Lipzen A."/>
            <person name="Wasser S.P."/>
            <person name="Rambold G."/>
            <person name="Grigoriev I.V."/>
            <person name="Nevo E."/>
        </authorList>
    </citation>
    <scope>NUCLEOTIDE SEQUENCE [LARGE SCALE GENOMIC DNA]</scope>
    <source>
        <strain evidence="11">CBS 135680</strain>
    </source>
</reference>
<dbReference type="EC" id="1.2.1.16" evidence="6"/>
<accession>A0A017SE91</accession>
<dbReference type="InterPro" id="IPR015590">
    <property type="entry name" value="Aldehyde_DH_dom"/>
</dbReference>
<dbReference type="InterPro" id="IPR016162">
    <property type="entry name" value="Ald_DH_N"/>
</dbReference>
<dbReference type="InterPro" id="IPR029510">
    <property type="entry name" value="Ald_DH_CS_GLU"/>
</dbReference>